<dbReference type="AlphaFoldDB" id="A0A502BQZ3"/>
<dbReference type="EMBL" id="VEWJ01000005">
    <property type="protein sequence ID" value="TPF75453.1"/>
    <property type="molecule type" value="Genomic_DNA"/>
</dbReference>
<comment type="caution">
    <text evidence="1">The sequence shown here is derived from an EMBL/GenBank/DDBJ whole genome shotgun (WGS) entry which is preliminary data.</text>
</comment>
<accession>A0A502BQZ3</accession>
<organism evidence="1 2">
    <name type="scientific">Brucella gallinifaecis</name>
    <dbReference type="NCBI Taxonomy" id="215590"/>
    <lineage>
        <taxon>Bacteria</taxon>
        <taxon>Pseudomonadati</taxon>
        <taxon>Pseudomonadota</taxon>
        <taxon>Alphaproteobacteria</taxon>
        <taxon>Hyphomicrobiales</taxon>
        <taxon>Brucellaceae</taxon>
        <taxon>Brucella/Ochrobactrum group</taxon>
        <taxon>Brucella</taxon>
    </lineage>
</organism>
<evidence type="ECO:0000313" key="1">
    <source>
        <dbReference type="EMBL" id="TPF75453.1"/>
    </source>
</evidence>
<dbReference type="RefSeq" id="WP_140904891.1">
    <property type="nucleotide sequence ID" value="NZ_JBHTMD010000013.1"/>
</dbReference>
<proteinExistence type="predicted"/>
<dbReference type="Proteomes" id="UP000315388">
    <property type="component" value="Unassembled WGS sequence"/>
</dbReference>
<reference evidence="1 2" key="1">
    <citation type="journal article" date="2003" name="Int. J. Syst. Evol. Microbiol.">
        <title>Towards a standardized format for the description of a novel species (of an established genus): Ochrobactrum gallinifaecis sp. nov.</title>
        <authorList>
            <person name="Kampfer P."/>
            <person name="Buczolits S."/>
            <person name="Albrecht A."/>
            <person name="Busse H.J."/>
            <person name="Stackebrandt E."/>
        </authorList>
    </citation>
    <scope>NUCLEOTIDE SEQUENCE [LARGE SCALE GENOMIC DNA]</scope>
    <source>
        <strain evidence="1 2">ISO 196</strain>
    </source>
</reference>
<name>A0A502BQZ3_9HYPH</name>
<protein>
    <submittedName>
        <fullName evidence="1">Uncharacterized protein</fullName>
    </submittedName>
</protein>
<evidence type="ECO:0000313" key="2">
    <source>
        <dbReference type="Proteomes" id="UP000315388"/>
    </source>
</evidence>
<keyword evidence="2" id="KW-1185">Reference proteome</keyword>
<sequence>MKTGNFRKPHIHGILRKISRPPQKDIFRDRQQAALLKEALRKKTAISCKKMAGKKVALRVVSERPEINGSISTGTQITTLRTGEITL</sequence>
<gene>
    <name evidence="1" type="ORF">FHY56_09335</name>
</gene>